<dbReference type="RefSeq" id="XP_001806300.1">
    <property type="nucleotide sequence ID" value="XM_001806248.1"/>
</dbReference>
<evidence type="ECO:0000313" key="8">
    <source>
        <dbReference type="EMBL" id="EAT76359.2"/>
    </source>
</evidence>
<dbReference type="EMBL" id="CH445368">
    <property type="protein sequence ID" value="EAT76359.2"/>
    <property type="molecule type" value="Genomic_DNA"/>
</dbReference>
<accession>Q0TW60</accession>
<dbReference type="InterPro" id="IPR017441">
    <property type="entry name" value="Protein_kinase_ATP_BS"/>
</dbReference>
<keyword evidence="3 6" id="KW-0547">Nucleotide-binding</keyword>
<dbReference type="InterPro" id="IPR008271">
    <property type="entry name" value="Ser/Thr_kinase_AS"/>
</dbReference>
<dbReference type="GO" id="GO:0004674">
    <property type="term" value="F:protein serine/threonine kinase activity"/>
    <property type="evidence" value="ECO:0000318"/>
    <property type="project" value="GO_Central"/>
</dbReference>
<evidence type="ECO:0000256" key="1">
    <source>
        <dbReference type="ARBA" id="ARBA00022527"/>
    </source>
</evidence>
<dbReference type="InterPro" id="IPR011009">
    <property type="entry name" value="Kinase-like_dom_sf"/>
</dbReference>
<dbReference type="PANTHER" id="PTHR45646">
    <property type="entry name" value="SERINE/THREONINE-PROTEIN KINASE DOA-RELATED"/>
    <property type="match status" value="1"/>
</dbReference>
<dbReference type="Gene3D" id="3.30.200.20">
    <property type="entry name" value="Phosphorylase Kinase, domain 1"/>
    <property type="match status" value="1"/>
</dbReference>
<dbReference type="GeneID" id="5983230"/>
<evidence type="ECO:0000256" key="6">
    <source>
        <dbReference type="PROSITE-ProRule" id="PRU10141"/>
    </source>
</evidence>
<organism evidence="8 9">
    <name type="scientific">Phaeosphaeria nodorum (strain SN15 / ATCC MYA-4574 / FGSC 10173)</name>
    <name type="common">Glume blotch fungus</name>
    <name type="synonym">Parastagonospora nodorum</name>
    <dbReference type="NCBI Taxonomy" id="321614"/>
    <lineage>
        <taxon>Eukaryota</taxon>
        <taxon>Fungi</taxon>
        <taxon>Dikarya</taxon>
        <taxon>Ascomycota</taxon>
        <taxon>Pezizomycotina</taxon>
        <taxon>Dothideomycetes</taxon>
        <taxon>Pleosporomycetidae</taxon>
        <taxon>Pleosporales</taxon>
        <taxon>Pleosporineae</taxon>
        <taxon>Phaeosphaeriaceae</taxon>
        <taxon>Parastagonospora</taxon>
    </lineage>
</organism>
<dbReference type="KEGG" id="pno:SNOG_16175"/>
<evidence type="ECO:0000256" key="2">
    <source>
        <dbReference type="ARBA" id="ARBA00022679"/>
    </source>
</evidence>
<dbReference type="InterPro" id="IPR000719">
    <property type="entry name" value="Prot_kinase_dom"/>
</dbReference>
<reference evidence="9" key="1">
    <citation type="journal article" date="2007" name="Plant Cell">
        <title>Dothideomycete-plant interactions illuminated by genome sequencing and EST analysis of the wheat pathogen Stagonospora nodorum.</title>
        <authorList>
            <person name="Hane J.K."/>
            <person name="Lowe R.G."/>
            <person name="Solomon P.S."/>
            <person name="Tan K.C."/>
            <person name="Schoch C.L."/>
            <person name="Spatafora J.W."/>
            <person name="Crous P.W."/>
            <person name="Kodira C."/>
            <person name="Birren B.W."/>
            <person name="Galagan J.E."/>
            <person name="Torriani S.F."/>
            <person name="McDonald B.A."/>
            <person name="Oliver R.P."/>
        </authorList>
    </citation>
    <scope>NUCLEOTIDE SEQUENCE [LARGE SCALE GENOMIC DNA]</scope>
    <source>
        <strain evidence="9">SN15 / ATCC MYA-4574 / FGSC 10173</strain>
    </source>
</reference>
<keyword evidence="5 6" id="KW-0067">ATP-binding</keyword>
<keyword evidence="1" id="KW-0723">Serine/threonine-protein kinase</keyword>
<evidence type="ECO:0000256" key="4">
    <source>
        <dbReference type="ARBA" id="ARBA00022777"/>
    </source>
</evidence>
<evidence type="ECO:0000313" key="9">
    <source>
        <dbReference type="Proteomes" id="UP000001055"/>
    </source>
</evidence>
<dbReference type="Gene3D" id="1.10.510.10">
    <property type="entry name" value="Transferase(Phosphotransferase) domain 1"/>
    <property type="match status" value="1"/>
</dbReference>
<dbReference type="STRING" id="321614.Q0TW60"/>
<dbReference type="PROSITE" id="PS00107">
    <property type="entry name" value="PROTEIN_KINASE_ATP"/>
    <property type="match status" value="1"/>
</dbReference>
<dbReference type="PROSITE" id="PS00108">
    <property type="entry name" value="PROTEIN_KINASE_ST"/>
    <property type="match status" value="1"/>
</dbReference>
<keyword evidence="4" id="KW-0418">Kinase</keyword>
<name>Q0TW60_PHANO</name>
<keyword evidence="2" id="KW-0808">Transferase</keyword>
<dbReference type="Proteomes" id="UP000001055">
    <property type="component" value="Unassembled WGS sequence"/>
</dbReference>
<dbReference type="GO" id="GO:0005524">
    <property type="term" value="F:ATP binding"/>
    <property type="evidence" value="ECO:0007669"/>
    <property type="project" value="UniProtKB-UniRule"/>
</dbReference>
<dbReference type="PANTHER" id="PTHR45646:SF11">
    <property type="entry name" value="SERINE_THREONINE-PROTEIN KINASE DOA"/>
    <property type="match status" value="1"/>
</dbReference>
<dbReference type="SMART" id="SM00220">
    <property type="entry name" value="S_TKc"/>
    <property type="match status" value="1"/>
</dbReference>
<dbReference type="Pfam" id="PF00069">
    <property type="entry name" value="Pkinase"/>
    <property type="match status" value="1"/>
</dbReference>
<dbReference type="SUPFAM" id="SSF56112">
    <property type="entry name" value="Protein kinase-like (PK-like)"/>
    <property type="match status" value="1"/>
</dbReference>
<protein>
    <recommendedName>
        <fullName evidence="7">Protein kinase domain-containing protein</fullName>
    </recommendedName>
</protein>
<dbReference type="GO" id="GO:0043484">
    <property type="term" value="P:regulation of RNA splicing"/>
    <property type="evidence" value="ECO:0000318"/>
    <property type="project" value="GO_Central"/>
</dbReference>
<sequence>MEPYEKQPKKLKRAFNVEQDRSYDIFDSKKRAWRIKERAPEGKVKKWATLDVIPSLSVTHGDEFKLYDIVWHTLPSQDGRHNIPDPVVLMELRQAKEDKSWVYIVCLYFEKVDSGTYLLSNHWEVRSYEFFSQDKKLANKLLVKIDWSRFFDFRDKRIRKVIKCKKMQRIIQDPRLNKIEGSVNPRKRKWTNGRDPTNDLIYRSARGRPHRAMWVLHALAGSCANPCVDEIKKMLGEGAFGKVFQAYDRTEKTPCAIKVIRSVPEDEDAIRNELEVLQTLASNDKHNTYQCIHMRDYFHFRNHTCIVTDLYGKSMFAFQESNSFVPFPALHIQEFSRQLFTSVAFLHDLRIVHADLKPDNILLVNDNYEMFPYNGTVQPSSATADCSVTTRKVLHDTEIRIIDFGSAFCYDSHNPDIFTPQYRSPEHILNVDWSFPHDIWSIGCILVELWTGKCLFETEDDLVHLAMMETMWGKELDRELIDQCSADSQVIPNRLVHSLTHR</sequence>
<dbReference type="GO" id="GO:0005634">
    <property type="term" value="C:nucleus"/>
    <property type="evidence" value="ECO:0000318"/>
    <property type="project" value="GO_Central"/>
</dbReference>
<dbReference type="InParanoid" id="Q0TW60"/>
<gene>
    <name evidence="8" type="ORF">SNOG_16175</name>
</gene>
<evidence type="ECO:0000256" key="5">
    <source>
        <dbReference type="ARBA" id="ARBA00022840"/>
    </source>
</evidence>
<dbReference type="AlphaFoldDB" id="Q0TW60"/>
<dbReference type="InterPro" id="IPR051175">
    <property type="entry name" value="CLK_kinases"/>
</dbReference>
<dbReference type="VEuPathDB" id="FungiDB:JI435_161750"/>
<proteinExistence type="predicted"/>
<feature type="domain" description="Protein kinase" evidence="7">
    <location>
        <begin position="229"/>
        <end position="502"/>
    </location>
</feature>
<evidence type="ECO:0000256" key="3">
    <source>
        <dbReference type="ARBA" id="ARBA00022741"/>
    </source>
</evidence>
<dbReference type="PROSITE" id="PS50011">
    <property type="entry name" value="PROTEIN_KINASE_DOM"/>
    <property type="match status" value="1"/>
</dbReference>
<feature type="binding site" evidence="6">
    <location>
        <position position="258"/>
    </location>
    <ligand>
        <name>ATP</name>
        <dbReference type="ChEBI" id="CHEBI:30616"/>
    </ligand>
</feature>
<evidence type="ECO:0000259" key="7">
    <source>
        <dbReference type="PROSITE" id="PS50011"/>
    </source>
</evidence>